<protein>
    <recommendedName>
        <fullName evidence="1">A-factor biosynthesis hotdog domain-containing protein</fullName>
    </recommendedName>
</protein>
<accession>A0ABP8EEU7</accession>
<dbReference type="InterPro" id="IPR005509">
    <property type="entry name" value="AfsA_hotdog_dom"/>
</dbReference>
<dbReference type="EMBL" id="BAABAZ010000002">
    <property type="protein sequence ID" value="GAA4282504.1"/>
    <property type="molecule type" value="Genomic_DNA"/>
</dbReference>
<keyword evidence="3" id="KW-1185">Reference proteome</keyword>
<organism evidence="2 3">
    <name type="scientific">Brevibacterium daeguense</name>
    <dbReference type="NCBI Taxonomy" id="909936"/>
    <lineage>
        <taxon>Bacteria</taxon>
        <taxon>Bacillati</taxon>
        <taxon>Actinomycetota</taxon>
        <taxon>Actinomycetes</taxon>
        <taxon>Micrococcales</taxon>
        <taxon>Brevibacteriaceae</taxon>
        <taxon>Brevibacterium</taxon>
    </lineage>
</organism>
<comment type="caution">
    <text evidence="2">The sequence shown here is derived from an EMBL/GenBank/DDBJ whole genome shotgun (WGS) entry which is preliminary data.</text>
</comment>
<proteinExistence type="predicted"/>
<evidence type="ECO:0000313" key="3">
    <source>
        <dbReference type="Proteomes" id="UP001501586"/>
    </source>
</evidence>
<dbReference type="Proteomes" id="UP001501586">
    <property type="component" value="Unassembled WGS sequence"/>
</dbReference>
<gene>
    <name evidence="2" type="ORF">GCM10022261_00350</name>
</gene>
<feature type="domain" description="A-factor biosynthesis hotdog" evidence="1">
    <location>
        <begin position="5"/>
        <end position="139"/>
    </location>
</feature>
<reference evidence="3" key="1">
    <citation type="journal article" date="2019" name="Int. J. Syst. Evol. Microbiol.">
        <title>The Global Catalogue of Microorganisms (GCM) 10K type strain sequencing project: providing services to taxonomists for standard genome sequencing and annotation.</title>
        <authorList>
            <consortium name="The Broad Institute Genomics Platform"/>
            <consortium name="The Broad Institute Genome Sequencing Center for Infectious Disease"/>
            <person name="Wu L."/>
            <person name="Ma J."/>
        </authorList>
    </citation>
    <scope>NUCLEOTIDE SEQUENCE [LARGE SCALE GENOMIC DNA]</scope>
    <source>
        <strain evidence="3">JCM 17458</strain>
    </source>
</reference>
<sequence length="294" mass="32384">MDRRLVNRRSVAEVFITDFHPVSDVEWIVGAQLPLGHAYYSDHVAMPMRYDPLLILECCRQAGTYGGYAQFGIPLGTVNMVSSLVLSIDPAKLHARTDRPGHLVIHVLATDIVQVGARTRSAKPRMTLYLDGKRLGNAAIPVNLASPEQFSALRSRMRQGPPAFTHDMEEPSEPVVDPLHVGRRRELNVLIAGARRTADGESATLRLSPLNTSILDHDHDHIPAMALADSAVQLATWGTGIQRHAISSLEAKFTRFTEVDSPAHLDGGLIAEKQYRVIFEQNDVCTGSIDLAFR</sequence>
<dbReference type="Pfam" id="PF03756">
    <property type="entry name" value="AfsA"/>
    <property type="match status" value="2"/>
</dbReference>
<feature type="domain" description="A-factor biosynthesis hotdog" evidence="1">
    <location>
        <begin position="181"/>
        <end position="265"/>
    </location>
</feature>
<evidence type="ECO:0000259" key="1">
    <source>
        <dbReference type="Pfam" id="PF03756"/>
    </source>
</evidence>
<name>A0ABP8EEU7_9MICO</name>
<evidence type="ECO:0000313" key="2">
    <source>
        <dbReference type="EMBL" id="GAA4282504.1"/>
    </source>
</evidence>